<keyword evidence="3" id="KW-1185">Reference proteome</keyword>
<evidence type="ECO:0000313" key="2">
    <source>
        <dbReference type="EMBL" id="KAJ3479406.1"/>
    </source>
</evidence>
<evidence type="ECO:0000256" key="1">
    <source>
        <dbReference type="SAM" id="MobiDB-lite"/>
    </source>
</evidence>
<gene>
    <name evidence="2" type="ORF">NLI96_g9081</name>
</gene>
<feature type="region of interest" description="Disordered" evidence="1">
    <location>
        <begin position="1"/>
        <end position="76"/>
    </location>
</feature>
<feature type="compositionally biased region" description="Basic and acidic residues" evidence="1">
    <location>
        <begin position="27"/>
        <end position="38"/>
    </location>
</feature>
<accession>A0AAD5V1D1</accession>
<evidence type="ECO:0000313" key="3">
    <source>
        <dbReference type="Proteomes" id="UP001212997"/>
    </source>
</evidence>
<feature type="region of interest" description="Disordered" evidence="1">
    <location>
        <begin position="316"/>
        <end position="359"/>
    </location>
</feature>
<sequence>MSDEASKLKSTSQKPLTHLVHAGKTSSWERKERDESKSSKKRTRSVKTTEKPNATIEFSASHAQSERPLPMSVSKDMTSVQKRMTGMFLEMIVEDVEAHRQVTTEVDAAATVGRKPGSFVGYLWANEDQHRLCSKLKDQTPELQCGTNIVSSLKNLARTHVDIFGAEEEEKRKKEEVEVEERLRRREREKVVWDGHTVSKANTLDKFSTNVNFDEQIAAIYRSKGLGLNPHPAHVPPATTSFTPRPTPLNIRHRCRWELRRRNSLIRSSTRLPLPISSRTRHASQPFGYQPARVAALSGGVGVGVPPSIGVGVGMGPGPGAGPGPQLGMVRSADEMDGGEDGHPSAKRQKLAKLPGGQY</sequence>
<reference evidence="2" key="1">
    <citation type="submission" date="2022-07" db="EMBL/GenBank/DDBJ databases">
        <title>Genome Sequence of Physisporinus lineatus.</title>
        <authorList>
            <person name="Buettner E."/>
        </authorList>
    </citation>
    <scope>NUCLEOTIDE SEQUENCE</scope>
    <source>
        <strain evidence="2">VT162</strain>
    </source>
</reference>
<feature type="compositionally biased region" description="Gly residues" evidence="1">
    <location>
        <begin position="316"/>
        <end position="325"/>
    </location>
</feature>
<dbReference type="EMBL" id="JANAWD010000441">
    <property type="protein sequence ID" value="KAJ3479406.1"/>
    <property type="molecule type" value="Genomic_DNA"/>
</dbReference>
<comment type="caution">
    <text evidence="2">The sequence shown here is derived from an EMBL/GenBank/DDBJ whole genome shotgun (WGS) entry which is preliminary data.</text>
</comment>
<name>A0AAD5V1D1_9APHY</name>
<organism evidence="2 3">
    <name type="scientific">Meripilus lineatus</name>
    <dbReference type="NCBI Taxonomy" id="2056292"/>
    <lineage>
        <taxon>Eukaryota</taxon>
        <taxon>Fungi</taxon>
        <taxon>Dikarya</taxon>
        <taxon>Basidiomycota</taxon>
        <taxon>Agaricomycotina</taxon>
        <taxon>Agaricomycetes</taxon>
        <taxon>Polyporales</taxon>
        <taxon>Meripilaceae</taxon>
        <taxon>Meripilus</taxon>
    </lineage>
</organism>
<dbReference type="AlphaFoldDB" id="A0AAD5V1D1"/>
<dbReference type="Proteomes" id="UP001212997">
    <property type="component" value="Unassembled WGS sequence"/>
</dbReference>
<proteinExistence type="predicted"/>
<protein>
    <submittedName>
        <fullName evidence="2">Uncharacterized protein</fullName>
    </submittedName>
</protein>